<evidence type="ECO:0000313" key="4">
    <source>
        <dbReference type="EMBL" id="AGS06856.1"/>
    </source>
</evidence>
<dbReference type="Pfam" id="PF01784">
    <property type="entry name" value="DUF34_NIF3"/>
    <property type="match status" value="1"/>
</dbReference>
<dbReference type="NCBIfam" id="TIGR00486">
    <property type="entry name" value="YbgI_SA1388"/>
    <property type="match status" value="1"/>
</dbReference>
<dbReference type="GO" id="GO:0005737">
    <property type="term" value="C:cytoplasm"/>
    <property type="evidence" value="ECO:0007669"/>
    <property type="project" value="TreeGrafter"/>
</dbReference>
<dbReference type="PANTHER" id="PTHR13799:SF14">
    <property type="entry name" value="GTP CYCLOHYDROLASE 1 TYPE 2 HOMOLOG"/>
    <property type="match status" value="1"/>
</dbReference>
<feature type="binding site" evidence="3">
    <location>
        <position position="95"/>
    </location>
    <ligand>
        <name>a divalent metal cation</name>
        <dbReference type="ChEBI" id="CHEBI:60240"/>
        <label>1</label>
    </ligand>
</feature>
<dbReference type="Proteomes" id="UP000015216">
    <property type="component" value="Chromosome"/>
</dbReference>
<dbReference type="Gene3D" id="3.40.1390.30">
    <property type="entry name" value="NIF3 (NGG1p interacting factor 3)-like"/>
    <property type="match status" value="2"/>
</dbReference>
<evidence type="ECO:0000256" key="3">
    <source>
        <dbReference type="PIRSR" id="PIRSR602678-1"/>
    </source>
</evidence>
<feature type="binding site" evidence="3">
    <location>
        <position position="255"/>
    </location>
    <ligand>
        <name>a divalent metal cation</name>
        <dbReference type="ChEBI" id="CHEBI:60240"/>
        <label>1</label>
    </ligand>
</feature>
<evidence type="ECO:0000313" key="5">
    <source>
        <dbReference type="Proteomes" id="UP000015216"/>
    </source>
</evidence>
<evidence type="ECO:0008006" key="6">
    <source>
        <dbReference type="Google" id="ProtNLM"/>
    </source>
</evidence>
<dbReference type="SUPFAM" id="SSF102705">
    <property type="entry name" value="NIF3 (NGG1p interacting factor 3)-like"/>
    <property type="match status" value="1"/>
</dbReference>
<reference evidence="4 5" key="1">
    <citation type="journal article" date="2013" name="Curr. Biol.">
        <title>Defensive bacteriome symbiont with a drastically reduced genome.</title>
        <authorList>
            <person name="Nakabachi A."/>
            <person name="Ueoka R."/>
            <person name="Oshima K."/>
            <person name="Teta R."/>
            <person name="Mangoni A."/>
            <person name="Gurgui M."/>
            <person name="Oldham N.J."/>
            <person name="van Echten-Deckert G."/>
            <person name="Okamura K."/>
            <person name="Yamamoto K."/>
            <person name="Inoue H."/>
            <person name="Ohkuma M."/>
            <person name="Hongoh Y."/>
            <person name="Miyagishima S.Y."/>
            <person name="Hattori M."/>
            <person name="Piel J."/>
            <person name="Fukatsu T."/>
        </authorList>
    </citation>
    <scope>NUCLEOTIDE SEQUENCE [LARGE SCALE GENOMIC DNA]</scope>
    <source>
        <strain evidence="4 5">DC</strain>
    </source>
</reference>
<feature type="binding site" evidence="3">
    <location>
        <position position="259"/>
    </location>
    <ligand>
        <name>a divalent metal cation</name>
        <dbReference type="ChEBI" id="CHEBI:60240"/>
        <label>1</label>
    </ligand>
</feature>
<keyword evidence="2 3" id="KW-0479">Metal-binding</keyword>
<dbReference type="InterPro" id="IPR036069">
    <property type="entry name" value="DUF34/NIF3_sf"/>
</dbReference>
<accession>S5RLQ9</accession>
<dbReference type="eggNOG" id="COG0327">
    <property type="taxonomic scope" value="Bacteria"/>
</dbReference>
<gene>
    <name evidence="4" type="ORF">SSDC_00825</name>
</gene>
<dbReference type="KEGG" id="ssdc:SSDC_00825"/>
<proteinExistence type="inferred from homology"/>
<evidence type="ECO:0000256" key="1">
    <source>
        <dbReference type="ARBA" id="ARBA00006964"/>
    </source>
</evidence>
<dbReference type="AlphaFoldDB" id="S5RLQ9"/>
<feature type="binding site" evidence="3">
    <location>
        <position position="132"/>
    </location>
    <ligand>
        <name>a divalent metal cation</name>
        <dbReference type="ChEBI" id="CHEBI:60240"/>
        <label>1</label>
    </ligand>
</feature>
<name>S5RLQ9_9PROT</name>
<sequence length="287" mass="32900">MGGYKVIYNTGSNAWQEIYYLYFHVLSRFKMINRDILTKFLEKKLNIKKYEDYCPNGLQVEGRSNINVIVTGVTASLDLIKTAVDMNADAILVHHGYFWKGENSNIVGIKKKRLEQLIINKINLYAYHLPLDMHPKLGNNAQLAKILNFSCTRRFSKNNIGWIGKIINLKRYNFKKIITIKDLFHHITRKIGKKPIVIGDLNKKIYEIGWCTGAAQNLLTDAINEGVTAYISGEISESTVYISRESGVAYFAAGHHATERYGIKALGEYLEKKFKINHYFIDIDNII</sequence>
<dbReference type="GeneID" id="301553032"/>
<keyword evidence="5" id="KW-1185">Reference proteome</keyword>
<dbReference type="InterPro" id="IPR002678">
    <property type="entry name" value="DUF34/NIF3"/>
</dbReference>
<evidence type="ECO:0000256" key="2">
    <source>
        <dbReference type="ARBA" id="ARBA00022723"/>
    </source>
</evidence>
<dbReference type="GO" id="GO:0046872">
    <property type="term" value="F:metal ion binding"/>
    <property type="evidence" value="ECO:0007669"/>
    <property type="project" value="UniProtKB-KW"/>
</dbReference>
<dbReference type="RefSeq" id="WP_020915431.1">
    <property type="nucleotide sequence ID" value="NC_021885.1"/>
</dbReference>
<feature type="binding site" evidence="3">
    <location>
        <position position="94"/>
    </location>
    <ligand>
        <name>a divalent metal cation</name>
        <dbReference type="ChEBI" id="CHEBI:60240"/>
        <label>1</label>
    </ligand>
</feature>
<comment type="similarity">
    <text evidence="1">Belongs to the GTP cyclohydrolase I type 2/NIF3 family.</text>
</comment>
<protein>
    <recommendedName>
        <fullName evidence="6">Nif3-like dinuclear metal center hexameric protein</fullName>
    </recommendedName>
</protein>
<dbReference type="PATRIC" id="fig|669502.6.peg.160"/>
<organism evidence="4 5">
    <name type="scientific">Candidatus Profftella armatura</name>
    <dbReference type="NCBI Taxonomy" id="669502"/>
    <lineage>
        <taxon>Bacteria</taxon>
        <taxon>Pseudomonadati</taxon>
        <taxon>Pseudomonadota</taxon>
        <taxon>Betaproteobacteria</taxon>
        <taxon>Candidatus Profftella</taxon>
    </lineage>
</organism>
<dbReference type="HOGENOM" id="CLU_037423_3_0_4"/>
<dbReference type="STRING" id="669502.SSDC_00825"/>
<dbReference type="PANTHER" id="PTHR13799">
    <property type="entry name" value="NGG1 INTERACTING FACTOR 3"/>
    <property type="match status" value="1"/>
</dbReference>
<dbReference type="EMBL" id="CP003468">
    <property type="protein sequence ID" value="AGS06856.1"/>
    <property type="molecule type" value="Genomic_DNA"/>
</dbReference>